<name>A0ABD0M082_9CAEN</name>
<dbReference type="EMBL" id="JACVVK020000012">
    <property type="protein sequence ID" value="KAK7505106.1"/>
    <property type="molecule type" value="Genomic_DNA"/>
</dbReference>
<evidence type="ECO:0000256" key="4">
    <source>
        <dbReference type="ARBA" id="ARBA00023273"/>
    </source>
</evidence>
<accession>A0ABD0M082</accession>
<dbReference type="GO" id="GO:0005930">
    <property type="term" value="C:axoneme"/>
    <property type="evidence" value="ECO:0007669"/>
    <property type="project" value="UniProtKB-SubCell"/>
</dbReference>
<dbReference type="AlphaFoldDB" id="A0ABD0M082"/>
<evidence type="ECO:0000256" key="2">
    <source>
        <dbReference type="ARBA" id="ARBA00022490"/>
    </source>
</evidence>
<feature type="domain" description="Ciliary microtubule inner protein 2A-C-like" evidence="6">
    <location>
        <begin position="248"/>
        <end position="274"/>
    </location>
</feature>
<reference evidence="7 8" key="1">
    <citation type="journal article" date="2023" name="Sci. Data">
        <title>Genome assembly of the Korean intertidal mud-creeper Batillaria attramentaria.</title>
        <authorList>
            <person name="Patra A.K."/>
            <person name="Ho P.T."/>
            <person name="Jun S."/>
            <person name="Lee S.J."/>
            <person name="Kim Y."/>
            <person name="Won Y.J."/>
        </authorList>
    </citation>
    <scope>NUCLEOTIDE SEQUENCE [LARGE SCALE GENOMIC DNA]</scope>
    <source>
        <strain evidence="7">Wonlab-2016</strain>
    </source>
</reference>
<proteinExistence type="inferred from homology"/>
<keyword evidence="8" id="KW-1185">Reference proteome</keyword>
<keyword evidence="2" id="KW-0963">Cytoplasm</keyword>
<dbReference type="Proteomes" id="UP001519460">
    <property type="component" value="Unassembled WGS sequence"/>
</dbReference>
<evidence type="ECO:0000256" key="5">
    <source>
        <dbReference type="ARBA" id="ARBA00035661"/>
    </source>
</evidence>
<evidence type="ECO:0000313" key="8">
    <source>
        <dbReference type="Proteomes" id="UP001519460"/>
    </source>
</evidence>
<keyword evidence="3" id="KW-0206">Cytoskeleton</keyword>
<dbReference type="InterPro" id="IPR018902">
    <property type="entry name" value="CMI2A-C-like_dom"/>
</dbReference>
<comment type="caution">
    <text evidence="7">The sequence shown here is derived from an EMBL/GenBank/DDBJ whole genome shotgun (WGS) entry which is preliminary data.</text>
</comment>
<feature type="non-terminal residue" evidence="7">
    <location>
        <position position="1"/>
    </location>
</feature>
<dbReference type="PANTHER" id="PTHR22146">
    <property type="entry name" value="CAT EYE SYNDROME CRITICAL REGION PROTEIN 6"/>
    <property type="match status" value="1"/>
</dbReference>
<sequence length="286" mass="32090">YGGFCPQFKYRIGQTFGKTTHSLLGDDDVASSGRLVLAQIFPNEEAANRAEDARASLLKTRDQSWGDQKLVENVVPGYTGFIPRSQHFFGNRYANVCRHSISDFEYDQRKYNAKQQELRLTELAQSGRTEGIDPSALPEIHTKHKTPLNPVAEKAQPYTSRSMPPPAVSPFYLDNDNDQKQFMSGYTGFVPRSRGLLGLGYPIITHQALNDFTDDTSRQKEVARQPVTVEMTPAPPKESKKIYPTESGLVPHYTGHIPVQKFRFGETFGNSTQDAMRKSMLPPVMS</sequence>
<feature type="domain" description="Ciliary microtubule inner protein 2A-C-like" evidence="6">
    <location>
        <begin position="1"/>
        <end position="26"/>
    </location>
</feature>
<keyword evidence="4" id="KW-0966">Cell projection</keyword>
<evidence type="ECO:0000256" key="1">
    <source>
        <dbReference type="ARBA" id="ARBA00004430"/>
    </source>
</evidence>
<dbReference type="GO" id="GO:0015630">
    <property type="term" value="C:microtubule cytoskeleton"/>
    <property type="evidence" value="ECO:0007669"/>
    <property type="project" value="UniProtKB-ARBA"/>
</dbReference>
<dbReference type="PANTHER" id="PTHR22146:SF8">
    <property type="entry name" value="PROTEIN FAM166B"/>
    <property type="match status" value="1"/>
</dbReference>
<comment type="subcellular location">
    <subcellularLocation>
        <location evidence="1">Cytoplasm</location>
        <location evidence="1">Cytoskeleton</location>
        <location evidence="1">Cilium axoneme</location>
    </subcellularLocation>
</comment>
<organism evidence="7 8">
    <name type="scientific">Batillaria attramentaria</name>
    <dbReference type="NCBI Taxonomy" id="370345"/>
    <lineage>
        <taxon>Eukaryota</taxon>
        <taxon>Metazoa</taxon>
        <taxon>Spiralia</taxon>
        <taxon>Lophotrochozoa</taxon>
        <taxon>Mollusca</taxon>
        <taxon>Gastropoda</taxon>
        <taxon>Caenogastropoda</taxon>
        <taxon>Sorbeoconcha</taxon>
        <taxon>Cerithioidea</taxon>
        <taxon>Batillariidae</taxon>
        <taxon>Batillaria</taxon>
    </lineage>
</organism>
<dbReference type="Pfam" id="PF10629">
    <property type="entry name" value="CMI2B-like"/>
    <property type="match status" value="2"/>
</dbReference>
<evidence type="ECO:0000256" key="3">
    <source>
        <dbReference type="ARBA" id="ARBA00023212"/>
    </source>
</evidence>
<evidence type="ECO:0000259" key="6">
    <source>
        <dbReference type="Pfam" id="PF10629"/>
    </source>
</evidence>
<gene>
    <name evidence="7" type="ORF">BaRGS_00003676</name>
</gene>
<protein>
    <recommendedName>
        <fullName evidence="6">Ciliary microtubule inner protein 2A-C-like domain-containing protein</fullName>
    </recommendedName>
</protein>
<evidence type="ECO:0000313" key="7">
    <source>
        <dbReference type="EMBL" id="KAK7505106.1"/>
    </source>
</evidence>
<comment type="similarity">
    <text evidence="5">Belongs to the CIMIP2 family.</text>
</comment>